<evidence type="ECO:0000313" key="1">
    <source>
        <dbReference type="EMBL" id="KAG0490930.1"/>
    </source>
</evidence>
<proteinExistence type="predicted"/>
<organism evidence="1 2">
    <name type="scientific">Vanilla planifolia</name>
    <name type="common">Vanilla</name>
    <dbReference type="NCBI Taxonomy" id="51239"/>
    <lineage>
        <taxon>Eukaryota</taxon>
        <taxon>Viridiplantae</taxon>
        <taxon>Streptophyta</taxon>
        <taxon>Embryophyta</taxon>
        <taxon>Tracheophyta</taxon>
        <taxon>Spermatophyta</taxon>
        <taxon>Magnoliopsida</taxon>
        <taxon>Liliopsida</taxon>
        <taxon>Asparagales</taxon>
        <taxon>Orchidaceae</taxon>
        <taxon>Vanilloideae</taxon>
        <taxon>Vanilleae</taxon>
        <taxon>Vanilla</taxon>
    </lineage>
</organism>
<dbReference type="AlphaFoldDB" id="A0A835VBK3"/>
<dbReference type="Proteomes" id="UP000639772">
    <property type="component" value="Chromosome 3"/>
</dbReference>
<name>A0A835VBK3_VANPL</name>
<gene>
    <name evidence="1" type="ORF">HPP92_007793</name>
</gene>
<sequence length="114" mass="12448">MDSSTISEAASPSPITKQFLLGNVSQVTIKLSSSNYHLSEATSTVCTTGFLSHIDGTIIPPPSTTQTETSKLTPNPSCFNGLHEINKFYHGFMLLCPTMPFDKGWPLLQYEKHG</sequence>
<comment type="caution">
    <text evidence="1">The sequence shown here is derived from an EMBL/GenBank/DDBJ whole genome shotgun (WGS) entry which is preliminary data.</text>
</comment>
<dbReference type="EMBL" id="JADCNM010000003">
    <property type="protein sequence ID" value="KAG0490930.1"/>
    <property type="molecule type" value="Genomic_DNA"/>
</dbReference>
<reference evidence="1 2" key="1">
    <citation type="journal article" date="2020" name="Nat. Food">
        <title>A phased Vanilla planifolia genome enables genetic improvement of flavour and production.</title>
        <authorList>
            <person name="Hasing T."/>
            <person name="Tang H."/>
            <person name="Brym M."/>
            <person name="Khazi F."/>
            <person name="Huang T."/>
            <person name="Chambers A.H."/>
        </authorList>
    </citation>
    <scope>NUCLEOTIDE SEQUENCE [LARGE SCALE GENOMIC DNA]</scope>
    <source>
        <tissue evidence="1">Leaf</tissue>
    </source>
</reference>
<protein>
    <submittedName>
        <fullName evidence="1">Uncharacterized protein</fullName>
    </submittedName>
</protein>
<evidence type="ECO:0000313" key="2">
    <source>
        <dbReference type="Proteomes" id="UP000639772"/>
    </source>
</evidence>
<accession>A0A835VBK3</accession>